<evidence type="ECO:0000313" key="1">
    <source>
        <dbReference type="EMBL" id="KAI0092216.1"/>
    </source>
</evidence>
<sequence>MTSNKMASQESTAQLPQRRYHSFVDFAQDEIDGIGFIVPQQVYVHFRPDIPLEEQWRKNRPPPINFKINGRLGISILEALQLDYQPYKELRLAPVPKEYHHSAPLQVDRGYVIRIQWPGWTPYSSKRSEVPFNIQLASDLKFLIIRIARTIQQFLEKPTEHLEGQWNGWDNIEKFKKNLDKVYLLRLVSVSALTWQPVLAVEDKVFMPQS</sequence>
<protein>
    <submittedName>
        <fullName evidence="1">Uncharacterized protein</fullName>
    </submittedName>
</protein>
<gene>
    <name evidence="1" type="ORF">BDY19DRAFT_587195</name>
</gene>
<dbReference type="EMBL" id="MU274904">
    <property type="protein sequence ID" value="KAI0092216.1"/>
    <property type="molecule type" value="Genomic_DNA"/>
</dbReference>
<name>A0ACB8UDG4_9APHY</name>
<dbReference type="Proteomes" id="UP001055072">
    <property type="component" value="Unassembled WGS sequence"/>
</dbReference>
<accession>A0ACB8UDG4</accession>
<keyword evidence="2" id="KW-1185">Reference proteome</keyword>
<organism evidence="1 2">
    <name type="scientific">Irpex rosettiformis</name>
    <dbReference type="NCBI Taxonomy" id="378272"/>
    <lineage>
        <taxon>Eukaryota</taxon>
        <taxon>Fungi</taxon>
        <taxon>Dikarya</taxon>
        <taxon>Basidiomycota</taxon>
        <taxon>Agaricomycotina</taxon>
        <taxon>Agaricomycetes</taxon>
        <taxon>Polyporales</taxon>
        <taxon>Irpicaceae</taxon>
        <taxon>Irpex</taxon>
    </lineage>
</organism>
<proteinExistence type="predicted"/>
<reference evidence="1" key="1">
    <citation type="journal article" date="2021" name="Environ. Microbiol.">
        <title>Gene family expansions and transcriptome signatures uncover fungal adaptations to wood decay.</title>
        <authorList>
            <person name="Hage H."/>
            <person name="Miyauchi S."/>
            <person name="Viragh M."/>
            <person name="Drula E."/>
            <person name="Min B."/>
            <person name="Chaduli D."/>
            <person name="Navarro D."/>
            <person name="Favel A."/>
            <person name="Norest M."/>
            <person name="Lesage-Meessen L."/>
            <person name="Balint B."/>
            <person name="Merenyi Z."/>
            <person name="de Eugenio L."/>
            <person name="Morin E."/>
            <person name="Martinez A.T."/>
            <person name="Baldrian P."/>
            <person name="Stursova M."/>
            <person name="Martinez M.J."/>
            <person name="Novotny C."/>
            <person name="Magnuson J.K."/>
            <person name="Spatafora J.W."/>
            <person name="Maurice S."/>
            <person name="Pangilinan J."/>
            <person name="Andreopoulos W."/>
            <person name="LaButti K."/>
            <person name="Hundley H."/>
            <person name="Na H."/>
            <person name="Kuo A."/>
            <person name="Barry K."/>
            <person name="Lipzen A."/>
            <person name="Henrissat B."/>
            <person name="Riley R."/>
            <person name="Ahrendt S."/>
            <person name="Nagy L.G."/>
            <person name="Grigoriev I.V."/>
            <person name="Martin F."/>
            <person name="Rosso M.N."/>
        </authorList>
    </citation>
    <scope>NUCLEOTIDE SEQUENCE</scope>
    <source>
        <strain evidence="1">CBS 384.51</strain>
    </source>
</reference>
<evidence type="ECO:0000313" key="2">
    <source>
        <dbReference type="Proteomes" id="UP001055072"/>
    </source>
</evidence>
<comment type="caution">
    <text evidence="1">The sequence shown here is derived from an EMBL/GenBank/DDBJ whole genome shotgun (WGS) entry which is preliminary data.</text>
</comment>